<name>A0A6G0YDY6_APHCR</name>
<comment type="caution">
    <text evidence="2">The sequence shown here is derived from an EMBL/GenBank/DDBJ whole genome shotgun (WGS) entry which is preliminary data.</text>
</comment>
<keyword evidence="2" id="KW-0808">Transferase</keyword>
<proteinExistence type="predicted"/>
<dbReference type="CDD" id="cd01650">
    <property type="entry name" value="RT_nLTR_like"/>
    <property type="match status" value="1"/>
</dbReference>
<dbReference type="OrthoDB" id="6620029at2759"/>
<reference evidence="2 3" key="1">
    <citation type="submission" date="2019-08" db="EMBL/GenBank/DDBJ databases">
        <title>Whole genome of Aphis craccivora.</title>
        <authorList>
            <person name="Voronova N.V."/>
            <person name="Shulinski R.S."/>
            <person name="Bandarenka Y.V."/>
            <person name="Zhorov D.G."/>
            <person name="Warner D."/>
        </authorList>
    </citation>
    <scope>NUCLEOTIDE SEQUENCE [LARGE SCALE GENOMIC DNA]</scope>
    <source>
        <strain evidence="2">180601</strain>
        <tissue evidence="2">Whole Body</tissue>
    </source>
</reference>
<dbReference type="InterPro" id="IPR000477">
    <property type="entry name" value="RT_dom"/>
</dbReference>
<evidence type="ECO:0000313" key="3">
    <source>
        <dbReference type="Proteomes" id="UP000478052"/>
    </source>
</evidence>
<dbReference type="InterPro" id="IPR043502">
    <property type="entry name" value="DNA/RNA_pol_sf"/>
</dbReference>
<feature type="non-terminal residue" evidence="2">
    <location>
        <position position="1"/>
    </location>
</feature>
<feature type="domain" description="Reverse transcriptase" evidence="1">
    <location>
        <begin position="1"/>
        <end position="240"/>
    </location>
</feature>
<dbReference type="Proteomes" id="UP000478052">
    <property type="component" value="Unassembled WGS sequence"/>
</dbReference>
<dbReference type="PROSITE" id="PS50878">
    <property type="entry name" value="RT_POL"/>
    <property type="match status" value="1"/>
</dbReference>
<dbReference type="SUPFAM" id="SSF56672">
    <property type="entry name" value="DNA/RNA polymerases"/>
    <property type="match status" value="1"/>
</dbReference>
<gene>
    <name evidence="2" type="ORF">FWK35_00014969</name>
</gene>
<dbReference type="PANTHER" id="PTHR19446">
    <property type="entry name" value="REVERSE TRANSCRIPTASES"/>
    <property type="match status" value="1"/>
</dbReference>
<dbReference type="EMBL" id="VUJU01004574">
    <property type="protein sequence ID" value="KAF0753937.1"/>
    <property type="molecule type" value="Genomic_DNA"/>
</dbReference>
<keyword evidence="3" id="KW-1185">Reference proteome</keyword>
<dbReference type="AlphaFoldDB" id="A0A6G0YDY6"/>
<organism evidence="2 3">
    <name type="scientific">Aphis craccivora</name>
    <name type="common">Cowpea aphid</name>
    <dbReference type="NCBI Taxonomy" id="307492"/>
    <lineage>
        <taxon>Eukaryota</taxon>
        <taxon>Metazoa</taxon>
        <taxon>Ecdysozoa</taxon>
        <taxon>Arthropoda</taxon>
        <taxon>Hexapoda</taxon>
        <taxon>Insecta</taxon>
        <taxon>Pterygota</taxon>
        <taxon>Neoptera</taxon>
        <taxon>Paraneoptera</taxon>
        <taxon>Hemiptera</taxon>
        <taxon>Sternorrhyncha</taxon>
        <taxon>Aphidomorpha</taxon>
        <taxon>Aphidoidea</taxon>
        <taxon>Aphididae</taxon>
        <taxon>Aphidini</taxon>
        <taxon>Aphis</taxon>
        <taxon>Aphis</taxon>
    </lineage>
</organism>
<accession>A0A6G0YDY6</accession>
<protein>
    <submittedName>
        <fullName evidence="2">Reverse transcriptase domain-containing protein</fullName>
    </submittedName>
</protein>
<dbReference type="GO" id="GO:0003964">
    <property type="term" value="F:RNA-directed DNA polymerase activity"/>
    <property type="evidence" value="ECO:0007669"/>
    <property type="project" value="UniProtKB-KW"/>
</dbReference>
<evidence type="ECO:0000259" key="1">
    <source>
        <dbReference type="PROSITE" id="PS50878"/>
    </source>
</evidence>
<keyword evidence="2" id="KW-0695">RNA-directed DNA polymerase</keyword>
<keyword evidence="2" id="KW-0548">Nucleotidyltransferase</keyword>
<dbReference type="Pfam" id="PF00078">
    <property type="entry name" value="RVT_1"/>
    <property type="match status" value="1"/>
</dbReference>
<evidence type="ECO:0000313" key="2">
    <source>
        <dbReference type="EMBL" id="KAF0753937.1"/>
    </source>
</evidence>
<sequence length="271" mass="28773">RPISLSRTLYKLYVGCVANRLTEWLLTNKVLSPCQNGFLPADGAFEHVHTLNRVLEKARTHAKDKCVAWLDVSNAFGAIPHPALEAAIEASGAGQDFLQAVRDIYTGATSSVSVAGGMTGNIPVLSGIKQGCPLNGLLFIMAIDPVVTILQGASADHRVLAFADDLCLIADSPEELQLSINAARISLGMLGLSLNAAKCASLHLSGRRPVGVRDTRFYLDGSPLRPLAEGEATTFLGAQVGFMSSRRYLPWLKSSISAFGTLEASWPPGSG</sequence>